<comment type="caution">
    <text evidence="2">The sequence shown here is derived from an EMBL/GenBank/DDBJ whole genome shotgun (WGS) entry which is preliminary data.</text>
</comment>
<keyword evidence="3" id="KW-1185">Reference proteome</keyword>
<gene>
    <name evidence="2" type="ORF">VT52_003330</name>
</gene>
<accession>A0A1J4Q7D8</accession>
<evidence type="ECO:0000313" key="3">
    <source>
        <dbReference type="Proteomes" id="UP000034838"/>
    </source>
</evidence>
<dbReference type="Gene3D" id="3.60.40.10">
    <property type="entry name" value="PPM-type phosphatase domain"/>
    <property type="match status" value="1"/>
</dbReference>
<dbReference type="AlphaFoldDB" id="A0A1J4Q7D8"/>
<evidence type="ECO:0000259" key="1">
    <source>
        <dbReference type="Pfam" id="PF07228"/>
    </source>
</evidence>
<protein>
    <recommendedName>
        <fullName evidence="1">PPM-type phosphatase domain-containing protein</fullName>
    </recommendedName>
</protein>
<sequence length="101" mass="10766">MREHGPLHGLGPPHPPALKFAAEPGSLIVLATDGLVERRHEDLERLAAAVEEASGFPEEACVHLLEGMTPDGGGDVALMAVRLNRLPRAARRPEPGPGRTR</sequence>
<evidence type="ECO:0000313" key="2">
    <source>
        <dbReference type="EMBL" id="OIK29109.1"/>
    </source>
</evidence>
<proteinExistence type="predicted"/>
<dbReference type="InterPro" id="IPR036457">
    <property type="entry name" value="PPM-type-like_dom_sf"/>
</dbReference>
<dbReference type="Pfam" id="PF07228">
    <property type="entry name" value="SpoIIE"/>
    <property type="match status" value="1"/>
</dbReference>
<feature type="domain" description="PPM-type phosphatase" evidence="1">
    <location>
        <begin position="3"/>
        <end position="83"/>
    </location>
</feature>
<name>A0A1J4Q7D8_9ACTN</name>
<reference evidence="2" key="1">
    <citation type="submission" date="2016-10" db="EMBL/GenBank/DDBJ databases">
        <title>Genome sequence of Streptomyces malaysiense MUSC 136.</title>
        <authorList>
            <person name="Lee L.-H."/>
            <person name="Ser H.-L."/>
        </authorList>
    </citation>
    <scope>NUCLEOTIDE SEQUENCE [LARGE SCALE GENOMIC DNA]</scope>
    <source>
        <strain evidence="2">MUSC 136</strain>
    </source>
</reference>
<dbReference type="EMBL" id="LBDA02000006">
    <property type="protein sequence ID" value="OIK29109.1"/>
    <property type="molecule type" value="Genomic_DNA"/>
</dbReference>
<dbReference type="InterPro" id="IPR001932">
    <property type="entry name" value="PPM-type_phosphatase-like_dom"/>
</dbReference>
<organism evidence="2 3">
    <name type="scientific">Streptomyces malaysiense</name>
    <dbReference type="NCBI Taxonomy" id="1428626"/>
    <lineage>
        <taxon>Bacteria</taxon>
        <taxon>Bacillati</taxon>
        <taxon>Actinomycetota</taxon>
        <taxon>Actinomycetes</taxon>
        <taxon>Kitasatosporales</taxon>
        <taxon>Streptomycetaceae</taxon>
        <taxon>Streptomyces</taxon>
    </lineage>
</organism>
<dbReference type="Proteomes" id="UP000034838">
    <property type="component" value="Unassembled WGS sequence"/>
</dbReference>